<proteinExistence type="predicted"/>
<dbReference type="EMBL" id="JARJCM010000105">
    <property type="protein sequence ID" value="KAJ7029077.1"/>
    <property type="molecule type" value="Genomic_DNA"/>
</dbReference>
<keyword evidence="2" id="KW-1185">Reference proteome</keyword>
<comment type="caution">
    <text evidence="1">The sequence shown here is derived from an EMBL/GenBank/DDBJ whole genome shotgun (WGS) entry which is preliminary data.</text>
</comment>
<sequence>MLNALQKTNMTAEEMVPDSDTIGHDPRFWCLPPIHEDLDAVVAIGGGFEFHLVTNRRKVGVWRSWWDVWRSGKHIANLVYTLTLLSRVQGHLRRWSWHPRVRVPPLLSNGAFYVKCGEAVTPRRYFALWGAGLVHSSRHAARWAFDEAVEDGGEPELLTTDDFDVVLSYAEGYFL</sequence>
<evidence type="ECO:0000313" key="1">
    <source>
        <dbReference type="EMBL" id="KAJ7029077.1"/>
    </source>
</evidence>
<accession>A0AAD6WXP1</accession>
<gene>
    <name evidence="1" type="ORF">C8F04DRAFT_1265296</name>
</gene>
<dbReference type="Proteomes" id="UP001218188">
    <property type="component" value="Unassembled WGS sequence"/>
</dbReference>
<protein>
    <submittedName>
        <fullName evidence="1">Uncharacterized protein</fullName>
    </submittedName>
</protein>
<name>A0AAD6WXP1_9AGAR</name>
<organism evidence="1 2">
    <name type="scientific">Mycena alexandri</name>
    <dbReference type="NCBI Taxonomy" id="1745969"/>
    <lineage>
        <taxon>Eukaryota</taxon>
        <taxon>Fungi</taxon>
        <taxon>Dikarya</taxon>
        <taxon>Basidiomycota</taxon>
        <taxon>Agaricomycotina</taxon>
        <taxon>Agaricomycetes</taxon>
        <taxon>Agaricomycetidae</taxon>
        <taxon>Agaricales</taxon>
        <taxon>Marasmiineae</taxon>
        <taxon>Mycenaceae</taxon>
        <taxon>Mycena</taxon>
    </lineage>
</organism>
<dbReference type="AlphaFoldDB" id="A0AAD6WXP1"/>
<evidence type="ECO:0000313" key="2">
    <source>
        <dbReference type="Proteomes" id="UP001218188"/>
    </source>
</evidence>
<reference evidence="1" key="1">
    <citation type="submission" date="2023-03" db="EMBL/GenBank/DDBJ databases">
        <title>Massive genome expansion in bonnet fungi (Mycena s.s.) driven by repeated elements and novel gene families across ecological guilds.</title>
        <authorList>
            <consortium name="Lawrence Berkeley National Laboratory"/>
            <person name="Harder C.B."/>
            <person name="Miyauchi S."/>
            <person name="Viragh M."/>
            <person name="Kuo A."/>
            <person name="Thoen E."/>
            <person name="Andreopoulos B."/>
            <person name="Lu D."/>
            <person name="Skrede I."/>
            <person name="Drula E."/>
            <person name="Henrissat B."/>
            <person name="Morin E."/>
            <person name="Kohler A."/>
            <person name="Barry K."/>
            <person name="LaButti K."/>
            <person name="Morin E."/>
            <person name="Salamov A."/>
            <person name="Lipzen A."/>
            <person name="Mereny Z."/>
            <person name="Hegedus B."/>
            <person name="Baldrian P."/>
            <person name="Stursova M."/>
            <person name="Weitz H."/>
            <person name="Taylor A."/>
            <person name="Grigoriev I.V."/>
            <person name="Nagy L.G."/>
            <person name="Martin F."/>
            <person name="Kauserud H."/>
        </authorList>
    </citation>
    <scope>NUCLEOTIDE SEQUENCE</scope>
    <source>
        <strain evidence="1">CBHHK200</strain>
    </source>
</reference>